<sequence length="69" mass="7593">MLSLQPPLGGVIPLTNLALVHAIRMLSGADRTPEESWLALTFDKWRRVADLAAQYSDDGDLDLGDEQMP</sequence>
<dbReference type="EMBL" id="CP044332">
    <property type="protein sequence ID" value="QGM99900.1"/>
    <property type="molecule type" value="Genomic_DNA"/>
</dbReference>
<keyword evidence="2" id="KW-1185">Reference proteome</keyword>
<keyword evidence="1" id="KW-0614">Plasmid</keyword>
<evidence type="ECO:0000313" key="2">
    <source>
        <dbReference type="Proteomes" id="UP000422569"/>
    </source>
</evidence>
<name>A0A6B8MGV2_9HYPH</name>
<dbReference type="KEGG" id="mpar:F7D14_20080"/>
<dbReference type="Proteomes" id="UP000422569">
    <property type="component" value="Plasmid unnamed1"/>
</dbReference>
<dbReference type="RefSeq" id="WP_154420388.1">
    <property type="nucleotide sequence ID" value="NZ_CP044332.1"/>
</dbReference>
<dbReference type="GeneID" id="42570675"/>
<accession>A0A6B8MGV2</accession>
<evidence type="ECO:0000313" key="1">
    <source>
        <dbReference type="EMBL" id="QGM99900.1"/>
    </source>
</evidence>
<dbReference type="AlphaFoldDB" id="A0A6B8MGV2"/>
<reference evidence="1 2" key="1">
    <citation type="submission" date="2019-09" db="EMBL/GenBank/DDBJ databases">
        <title>Isolation and complete genome sequencing of Methylocystis species.</title>
        <authorList>
            <person name="Rumah B.L."/>
            <person name="Stead C.E."/>
            <person name="Stevens B.C."/>
            <person name="Minton N.P."/>
            <person name="Grosse-Honebrink A."/>
            <person name="Zhang Y."/>
        </authorList>
    </citation>
    <scope>NUCLEOTIDE SEQUENCE [LARGE SCALE GENOMIC DNA]</scope>
    <source>
        <strain evidence="1 2">BRCS2</strain>
        <plasmid evidence="1 2">unnamed1</plasmid>
    </source>
</reference>
<gene>
    <name evidence="1" type="ORF">F7D14_20080</name>
</gene>
<geneLocation type="plasmid" evidence="1">
    <name>unnamed1</name>
</geneLocation>
<protein>
    <submittedName>
        <fullName evidence="1">Uncharacterized protein</fullName>
    </submittedName>
</protein>
<organism evidence="1 2">
    <name type="scientific">Methylocystis parvus</name>
    <dbReference type="NCBI Taxonomy" id="134"/>
    <lineage>
        <taxon>Bacteria</taxon>
        <taxon>Pseudomonadati</taxon>
        <taxon>Pseudomonadota</taxon>
        <taxon>Alphaproteobacteria</taxon>
        <taxon>Hyphomicrobiales</taxon>
        <taxon>Methylocystaceae</taxon>
        <taxon>Methylocystis</taxon>
    </lineage>
</organism>
<proteinExistence type="predicted"/>